<protein>
    <submittedName>
        <fullName evidence="1">Uncharacterized protein</fullName>
    </submittedName>
</protein>
<evidence type="ECO:0000313" key="1">
    <source>
        <dbReference type="EMBL" id="KKK61316.1"/>
    </source>
</evidence>
<dbReference type="EMBL" id="LAZR01062539">
    <property type="protein sequence ID" value="KKK61316.1"/>
    <property type="molecule type" value="Genomic_DNA"/>
</dbReference>
<reference evidence="1" key="1">
    <citation type="journal article" date="2015" name="Nature">
        <title>Complex archaea that bridge the gap between prokaryotes and eukaryotes.</title>
        <authorList>
            <person name="Spang A."/>
            <person name="Saw J.H."/>
            <person name="Jorgensen S.L."/>
            <person name="Zaremba-Niedzwiedzka K."/>
            <person name="Martijn J."/>
            <person name="Lind A.E."/>
            <person name="van Eijk R."/>
            <person name="Schleper C."/>
            <person name="Guy L."/>
            <person name="Ettema T.J."/>
        </authorList>
    </citation>
    <scope>NUCLEOTIDE SEQUENCE</scope>
</reference>
<accession>A0A0F8ZN00</accession>
<gene>
    <name evidence="1" type="ORF">LCGC14_3015540</name>
</gene>
<comment type="caution">
    <text evidence="1">The sequence shown here is derived from an EMBL/GenBank/DDBJ whole genome shotgun (WGS) entry which is preliminary data.</text>
</comment>
<organism evidence="1">
    <name type="scientific">marine sediment metagenome</name>
    <dbReference type="NCBI Taxonomy" id="412755"/>
    <lineage>
        <taxon>unclassified sequences</taxon>
        <taxon>metagenomes</taxon>
        <taxon>ecological metagenomes</taxon>
    </lineage>
</organism>
<sequence>MEGLKCSIVVQAGLIPGEPLEGSTRRWDFTQQDLDNPPKFIDGSGAAMNYAMHLQNPNKFNWVKLEWIWY</sequence>
<dbReference type="AlphaFoldDB" id="A0A0F8ZN00"/>
<proteinExistence type="predicted"/>
<name>A0A0F8ZN00_9ZZZZ</name>